<evidence type="ECO:0000256" key="5">
    <source>
        <dbReference type="ARBA" id="ARBA00023239"/>
    </source>
</evidence>
<evidence type="ECO:0000313" key="7">
    <source>
        <dbReference type="EMBL" id="OGK31230.1"/>
    </source>
</evidence>
<dbReference type="AlphaFoldDB" id="A0A1F7HJ25"/>
<dbReference type="EMBL" id="MFZV01000016">
    <property type="protein sequence ID" value="OGK31230.1"/>
    <property type="molecule type" value="Genomic_DNA"/>
</dbReference>
<evidence type="ECO:0000256" key="1">
    <source>
        <dbReference type="ARBA" id="ARBA00004714"/>
    </source>
</evidence>
<dbReference type="SUPFAM" id="SSF51569">
    <property type="entry name" value="Aldolase"/>
    <property type="match status" value="1"/>
</dbReference>
<sequence>MSDNNLSKVAIDILSKTILAADESTSTIKKRFDSIGVESTPEKNREYRQLLFISRDIEKYVSGVILYDETVYQKSDDGKTLPQLLASKNINPGIKVDRKTIQLHGFGEDTFTQGLDDLGERLLEYKKQGCVFAKWRALYTIADSSPSDLAIKRNACDLALYALLCQNAGIVPIVEPEVLMDGSHTLDIDKEITEKVLTKVFTTLADYKVDTSAIILKPNMITSGTENNPQASVQQVARATLDVLSKTVPKEVPGIAFLSGGQTPELATQHLNEINKLKNQNPDNYPWRLTASFGRALQGETIEAWGGKKENEQNSQSVFVTRAEKVYKASLGQL</sequence>
<evidence type="ECO:0000256" key="4">
    <source>
        <dbReference type="ARBA" id="ARBA00023152"/>
    </source>
</evidence>
<evidence type="ECO:0000256" key="2">
    <source>
        <dbReference type="ARBA" id="ARBA00010387"/>
    </source>
</evidence>
<dbReference type="Gene3D" id="3.20.20.70">
    <property type="entry name" value="Aldolase class I"/>
    <property type="match status" value="1"/>
</dbReference>
<proteinExistence type="inferred from homology"/>
<dbReference type="Proteomes" id="UP000177199">
    <property type="component" value="Unassembled WGS sequence"/>
</dbReference>
<comment type="caution">
    <text evidence="7">The sequence shown here is derived from an EMBL/GenBank/DDBJ whole genome shotgun (WGS) entry which is preliminary data.</text>
</comment>
<protein>
    <recommendedName>
        <fullName evidence="3">fructose-bisphosphate aldolase</fullName>
        <ecNumber evidence="3">4.1.2.13</ecNumber>
    </recommendedName>
    <alternativeName>
        <fullName evidence="6">Fructose-bisphosphate aldolase class I</fullName>
    </alternativeName>
</protein>
<keyword evidence="5" id="KW-0456">Lyase</keyword>
<name>A0A1F7HJ25_9BACT</name>
<comment type="pathway">
    <text evidence="1">Carbohydrate degradation; glycolysis; D-glyceraldehyde 3-phosphate and glycerone phosphate from D-glucose: step 4/4.</text>
</comment>
<dbReference type="InterPro" id="IPR013785">
    <property type="entry name" value="Aldolase_TIM"/>
</dbReference>
<dbReference type="PANTHER" id="PTHR11627">
    <property type="entry name" value="FRUCTOSE-BISPHOSPHATE ALDOLASE"/>
    <property type="match status" value="1"/>
</dbReference>
<gene>
    <name evidence="7" type="ORF">A3F29_04675</name>
</gene>
<dbReference type="GO" id="GO:0006096">
    <property type="term" value="P:glycolytic process"/>
    <property type="evidence" value="ECO:0007669"/>
    <property type="project" value="UniProtKB-UniPathway"/>
</dbReference>
<evidence type="ECO:0000313" key="8">
    <source>
        <dbReference type="Proteomes" id="UP000177199"/>
    </source>
</evidence>
<dbReference type="NCBIfam" id="NF033379">
    <property type="entry name" value="FrucBisAld_I"/>
    <property type="match status" value="1"/>
</dbReference>
<keyword evidence="4" id="KW-0324">Glycolysis</keyword>
<dbReference type="UniPathway" id="UPA00109">
    <property type="reaction ID" value="UER00183"/>
</dbReference>
<dbReference type="GO" id="GO:0004332">
    <property type="term" value="F:fructose-bisphosphate aldolase activity"/>
    <property type="evidence" value="ECO:0007669"/>
    <property type="project" value="UniProtKB-EC"/>
</dbReference>
<accession>A0A1F7HJ25</accession>
<comment type="similarity">
    <text evidence="2">Belongs to the class I fructose-bisphosphate aldolase family.</text>
</comment>
<evidence type="ECO:0000256" key="3">
    <source>
        <dbReference type="ARBA" id="ARBA00013068"/>
    </source>
</evidence>
<organism evidence="7 8">
    <name type="scientific">Candidatus Roizmanbacteria bacterium RIFCSPHIGHO2_12_FULL_33_9</name>
    <dbReference type="NCBI Taxonomy" id="1802045"/>
    <lineage>
        <taxon>Bacteria</taxon>
        <taxon>Candidatus Roizmaniibacteriota</taxon>
    </lineage>
</organism>
<reference evidence="7 8" key="1">
    <citation type="journal article" date="2016" name="Nat. Commun.">
        <title>Thousands of microbial genomes shed light on interconnected biogeochemical processes in an aquifer system.</title>
        <authorList>
            <person name="Anantharaman K."/>
            <person name="Brown C.T."/>
            <person name="Hug L.A."/>
            <person name="Sharon I."/>
            <person name="Castelle C.J."/>
            <person name="Probst A.J."/>
            <person name="Thomas B.C."/>
            <person name="Singh A."/>
            <person name="Wilkins M.J."/>
            <person name="Karaoz U."/>
            <person name="Brodie E.L."/>
            <person name="Williams K.H."/>
            <person name="Hubbard S.S."/>
            <person name="Banfield J.F."/>
        </authorList>
    </citation>
    <scope>NUCLEOTIDE SEQUENCE [LARGE SCALE GENOMIC DNA]</scope>
</reference>
<dbReference type="Pfam" id="PF00274">
    <property type="entry name" value="Glycolytic"/>
    <property type="match status" value="1"/>
</dbReference>
<dbReference type="EC" id="4.1.2.13" evidence="3"/>
<dbReference type="InterPro" id="IPR000741">
    <property type="entry name" value="FBA_I"/>
</dbReference>
<evidence type="ECO:0000256" key="6">
    <source>
        <dbReference type="ARBA" id="ARBA00029799"/>
    </source>
</evidence>